<evidence type="ECO:0000256" key="3">
    <source>
        <dbReference type="ARBA" id="ARBA00022598"/>
    </source>
</evidence>
<comment type="caution">
    <text evidence="13">The sequence shown here is derived from an EMBL/GenBank/DDBJ whole genome shotgun (WGS) entry which is preliminary data.</text>
</comment>
<dbReference type="InterPro" id="IPR013839">
    <property type="entry name" value="DNAligase_adenylation"/>
</dbReference>
<evidence type="ECO:0000256" key="10">
    <source>
        <dbReference type="ARBA" id="ARBA00023204"/>
    </source>
</evidence>
<gene>
    <name evidence="13" type="ORF">GBAR_LOCUS8392</name>
</gene>
<dbReference type="Pfam" id="PF01653">
    <property type="entry name" value="DNA_ligase_aden"/>
    <property type="match status" value="1"/>
</dbReference>
<evidence type="ECO:0000256" key="7">
    <source>
        <dbReference type="ARBA" id="ARBA00022833"/>
    </source>
</evidence>
<keyword evidence="14" id="KW-1185">Reference proteome</keyword>
<proteinExistence type="predicted"/>
<dbReference type="EC" id="6.5.1.2" evidence="2"/>
<dbReference type="GO" id="GO:0006281">
    <property type="term" value="P:DNA repair"/>
    <property type="evidence" value="ECO:0007669"/>
    <property type="project" value="UniProtKB-KW"/>
</dbReference>
<dbReference type="FunFam" id="3.30.470.30:FF:000001">
    <property type="entry name" value="DNA ligase"/>
    <property type="match status" value="1"/>
</dbReference>
<dbReference type="PROSITE" id="PS01055">
    <property type="entry name" value="DNA_LIGASE_N1"/>
    <property type="match status" value="1"/>
</dbReference>
<dbReference type="Pfam" id="PF03120">
    <property type="entry name" value="OB_DNA_ligase"/>
    <property type="match status" value="1"/>
</dbReference>
<feature type="domain" description="NAD-dependent DNA ligase N-terminal" evidence="12">
    <location>
        <begin position="2"/>
        <end position="377"/>
    </location>
</feature>
<dbReference type="CDD" id="cd00114">
    <property type="entry name" value="LIGANc"/>
    <property type="match status" value="1"/>
</dbReference>
<evidence type="ECO:0000256" key="11">
    <source>
        <dbReference type="ARBA" id="ARBA00034005"/>
    </source>
</evidence>
<evidence type="ECO:0000256" key="4">
    <source>
        <dbReference type="ARBA" id="ARBA00022705"/>
    </source>
</evidence>
<comment type="catalytic activity">
    <reaction evidence="11">
        <text>NAD(+) + (deoxyribonucleotide)n-3'-hydroxyl + 5'-phospho-(deoxyribonucleotide)m = (deoxyribonucleotide)n+m + AMP + beta-nicotinamide D-nucleotide.</text>
        <dbReference type="EC" id="6.5.1.2"/>
    </reaction>
</comment>
<dbReference type="NCBIfam" id="TIGR00575">
    <property type="entry name" value="dnlj"/>
    <property type="match status" value="1"/>
</dbReference>
<evidence type="ECO:0000256" key="9">
    <source>
        <dbReference type="ARBA" id="ARBA00023027"/>
    </source>
</evidence>
<keyword evidence="3 13" id="KW-0436">Ligase</keyword>
<evidence type="ECO:0000256" key="2">
    <source>
        <dbReference type="ARBA" id="ARBA00012722"/>
    </source>
</evidence>
<dbReference type="Gene3D" id="2.40.50.140">
    <property type="entry name" value="Nucleic acid-binding proteins"/>
    <property type="match status" value="1"/>
</dbReference>
<dbReference type="InterPro" id="IPR004150">
    <property type="entry name" value="NAD_DNA_ligase_OB"/>
</dbReference>
<evidence type="ECO:0000259" key="12">
    <source>
        <dbReference type="SMART" id="SM00532"/>
    </source>
</evidence>
<dbReference type="InterPro" id="IPR018239">
    <property type="entry name" value="DNA_ligase_AS"/>
</dbReference>
<dbReference type="AlphaFoldDB" id="A0AA35WGW0"/>
<evidence type="ECO:0000256" key="8">
    <source>
        <dbReference type="ARBA" id="ARBA00022842"/>
    </source>
</evidence>
<evidence type="ECO:0000256" key="5">
    <source>
        <dbReference type="ARBA" id="ARBA00022723"/>
    </source>
</evidence>
<dbReference type="InterPro" id="IPR012340">
    <property type="entry name" value="NA-bd_OB-fold"/>
</dbReference>
<sequence length="377" mass="42365">MRLSRPDSPTQRVGGGAVLGTRISHRNPMLSLNNSYDEQELREFDERVRRLLEDVPVEYVTELKIDGLGVSLIYENGVFTRGLTRGDGEYGEDITDNLRTIRSVPLRLAETEIAVPLVLEARGEVFIPKHRLNDINVQREAEGEPPFANPRNAAAGSLRLQNASITASRPLDIFVYTLNYAEGTEFATHTESIEKMKRWGLKCNPHTTCHKSIEDVQNYYEHWVKERDELCYETDGVVVKVNQLSHQNELGTTSKYPRWAIAYKFNAQQAITTVKEIEVQVGRTGALTPVAILEPVTLAGATITNATLHNEQEIRSKDIRIGDRIVLERAGDVIPKIVEVLTADRTGNEVAFVFRDRCPVCDTPLSNAQRKRLLFGA</sequence>
<dbReference type="EMBL" id="CASHTH010001243">
    <property type="protein sequence ID" value="CAI8013182.1"/>
    <property type="molecule type" value="Genomic_DNA"/>
</dbReference>
<dbReference type="PANTHER" id="PTHR23389">
    <property type="entry name" value="CHROMOSOME TRANSMISSION FIDELITY FACTOR 18"/>
    <property type="match status" value="1"/>
</dbReference>
<evidence type="ECO:0000313" key="13">
    <source>
        <dbReference type="EMBL" id="CAI8013182.1"/>
    </source>
</evidence>
<dbReference type="FunFam" id="2.40.50.140:FF:000012">
    <property type="entry name" value="DNA ligase"/>
    <property type="match status" value="1"/>
</dbReference>
<dbReference type="GO" id="GO:0006260">
    <property type="term" value="P:DNA replication"/>
    <property type="evidence" value="ECO:0007669"/>
    <property type="project" value="UniProtKB-KW"/>
</dbReference>
<keyword evidence="10" id="KW-0234">DNA repair</keyword>
<name>A0AA35WGW0_GEOBA</name>
<keyword evidence="9" id="KW-0520">NAD</keyword>
<dbReference type="NCBIfam" id="NF005932">
    <property type="entry name" value="PRK07956.1"/>
    <property type="match status" value="1"/>
</dbReference>
<dbReference type="Proteomes" id="UP001174909">
    <property type="component" value="Unassembled WGS sequence"/>
</dbReference>
<dbReference type="Gene3D" id="3.30.470.30">
    <property type="entry name" value="DNA ligase/mRNA capping enzyme"/>
    <property type="match status" value="1"/>
</dbReference>
<dbReference type="InterPro" id="IPR013840">
    <property type="entry name" value="DNAligase_N"/>
</dbReference>
<comment type="cofactor">
    <cofactor evidence="1">
        <name>Mg(2+)</name>
        <dbReference type="ChEBI" id="CHEBI:18420"/>
    </cofactor>
</comment>
<keyword evidence="8" id="KW-0460">Magnesium</keyword>
<organism evidence="13 14">
    <name type="scientific">Geodia barretti</name>
    <name type="common">Barrett's horny sponge</name>
    <dbReference type="NCBI Taxonomy" id="519541"/>
    <lineage>
        <taxon>Eukaryota</taxon>
        <taxon>Metazoa</taxon>
        <taxon>Porifera</taxon>
        <taxon>Demospongiae</taxon>
        <taxon>Heteroscleromorpha</taxon>
        <taxon>Tetractinellida</taxon>
        <taxon>Astrophorina</taxon>
        <taxon>Geodiidae</taxon>
        <taxon>Geodia</taxon>
    </lineage>
</organism>
<keyword evidence="5" id="KW-0479">Metal-binding</keyword>
<evidence type="ECO:0000256" key="6">
    <source>
        <dbReference type="ARBA" id="ARBA00022763"/>
    </source>
</evidence>
<dbReference type="GO" id="GO:0003911">
    <property type="term" value="F:DNA ligase (NAD+) activity"/>
    <property type="evidence" value="ECO:0007669"/>
    <property type="project" value="UniProtKB-EC"/>
</dbReference>
<dbReference type="SUPFAM" id="SSF50249">
    <property type="entry name" value="Nucleic acid-binding proteins"/>
    <property type="match status" value="1"/>
</dbReference>
<keyword evidence="6" id="KW-0227">DNA damage</keyword>
<protein>
    <recommendedName>
        <fullName evidence="2">DNA ligase (NAD(+))</fullName>
        <ecNumber evidence="2">6.5.1.2</ecNumber>
    </recommendedName>
</protein>
<dbReference type="GO" id="GO:0005829">
    <property type="term" value="C:cytosol"/>
    <property type="evidence" value="ECO:0007669"/>
    <property type="project" value="TreeGrafter"/>
</dbReference>
<dbReference type="InterPro" id="IPR033136">
    <property type="entry name" value="DNA_ligase_CS"/>
</dbReference>
<dbReference type="GO" id="GO:0046872">
    <property type="term" value="F:metal ion binding"/>
    <property type="evidence" value="ECO:0007669"/>
    <property type="project" value="UniProtKB-KW"/>
</dbReference>
<evidence type="ECO:0000256" key="1">
    <source>
        <dbReference type="ARBA" id="ARBA00001946"/>
    </source>
</evidence>
<keyword evidence="4" id="KW-0235">DNA replication</keyword>
<keyword evidence="7" id="KW-0862">Zinc</keyword>
<dbReference type="InterPro" id="IPR001679">
    <property type="entry name" value="DNA_ligase"/>
</dbReference>
<accession>A0AA35WGW0</accession>
<dbReference type="SUPFAM" id="SSF56091">
    <property type="entry name" value="DNA ligase/mRNA capping enzyme, catalytic domain"/>
    <property type="match status" value="1"/>
</dbReference>
<dbReference type="PANTHER" id="PTHR23389:SF9">
    <property type="entry name" value="DNA LIGASE"/>
    <property type="match status" value="1"/>
</dbReference>
<dbReference type="PROSITE" id="PS01056">
    <property type="entry name" value="DNA_LIGASE_N2"/>
    <property type="match status" value="1"/>
</dbReference>
<evidence type="ECO:0000313" key="14">
    <source>
        <dbReference type="Proteomes" id="UP001174909"/>
    </source>
</evidence>
<reference evidence="13" key="1">
    <citation type="submission" date="2023-03" db="EMBL/GenBank/DDBJ databases">
        <authorList>
            <person name="Steffen K."/>
            <person name="Cardenas P."/>
        </authorList>
    </citation>
    <scope>NUCLEOTIDE SEQUENCE</scope>
</reference>
<dbReference type="SMART" id="SM00532">
    <property type="entry name" value="LIGANc"/>
    <property type="match status" value="1"/>
</dbReference>